<dbReference type="EMBL" id="RHFK02000018">
    <property type="protein sequence ID" value="TWW60193.1"/>
    <property type="molecule type" value="Genomic_DNA"/>
</dbReference>
<gene>
    <name evidence="1" type="ORF">D4764_05G0002830</name>
</gene>
<keyword evidence="2" id="KW-1185">Reference proteome</keyword>
<name>A0A5C6MYX3_9TELE</name>
<dbReference type="AlphaFoldDB" id="A0A5C6MYX3"/>
<reference evidence="1 2" key="1">
    <citation type="submission" date="2019-04" db="EMBL/GenBank/DDBJ databases">
        <title>Chromosome genome assembly for Takifugu flavidus.</title>
        <authorList>
            <person name="Xiao S."/>
        </authorList>
    </citation>
    <scope>NUCLEOTIDE SEQUENCE [LARGE SCALE GENOMIC DNA]</scope>
    <source>
        <strain evidence="1">HTHZ2018</strain>
        <tissue evidence="1">Muscle</tissue>
    </source>
</reference>
<accession>A0A5C6MYX3</accession>
<protein>
    <submittedName>
        <fullName evidence="1">Uncharacterized protein</fullName>
    </submittedName>
</protein>
<dbReference type="Proteomes" id="UP000324091">
    <property type="component" value="Chromosome 5"/>
</dbReference>
<evidence type="ECO:0000313" key="1">
    <source>
        <dbReference type="EMBL" id="TWW60193.1"/>
    </source>
</evidence>
<organism evidence="1 2">
    <name type="scientific">Takifugu flavidus</name>
    <name type="common">sansaifugu</name>
    <dbReference type="NCBI Taxonomy" id="433684"/>
    <lineage>
        <taxon>Eukaryota</taxon>
        <taxon>Metazoa</taxon>
        <taxon>Chordata</taxon>
        <taxon>Craniata</taxon>
        <taxon>Vertebrata</taxon>
        <taxon>Euteleostomi</taxon>
        <taxon>Actinopterygii</taxon>
        <taxon>Neopterygii</taxon>
        <taxon>Teleostei</taxon>
        <taxon>Neoteleostei</taxon>
        <taxon>Acanthomorphata</taxon>
        <taxon>Eupercaria</taxon>
        <taxon>Tetraodontiformes</taxon>
        <taxon>Tetradontoidea</taxon>
        <taxon>Tetraodontidae</taxon>
        <taxon>Takifugu</taxon>
    </lineage>
</organism>
<sequence>MKHPQTSQPGWQQGALPAPLDPEHWLIVLGLLFTKPQLSSLESLNCSTLPCLSLAVGLVVGHLKPPECHKGAALILPCPSCPSGSLNPATLAHQSDHAHAVTKVAALRELEGWISGGILDRDRGEMKGLLKERRKGIEEELAEEERAAGQTVRGKGSIGPGCLGEVDPLLQKSPHQASSYRPGPLGGVLPVCTEVICMDKREQNSLILAERLGSGYRRRYGMFDKTERGRDINHRV</sequence>
<proteinExistence type="predicted"/>
<comment type="caution">
    <text evidence="1">The sequence shown here is derived from an EMBL/GenBank/DDBJ whole genome shotgun (WGS) entry which is preliminary data.</text>
</comment>
<evidence type="ECO:0000313" key="2">
    <source>
        <dbReference type="Proteomes" id="UP000324091"/>
    </source>
</evidence>